<evidence type="ECO:0000256" key="5">
    <source>
        <dbReference type="ARBA" id="ARBA00023136"/>
    </source>
</evidence>
<keyword evidence="4 6" id="KW-1133">Transmembrane helix</keyword>
<feature type="transmembrane region" description="Helical" evidence="6">
    <location>
        <begin position="6"/>
        <end position="29"/>
    </location>
</feature>
<evidence type="ECO:0000256" key="3">
    <source>
        <dbReference type="ARBA" id="ARBA00022692"/>
    </source>
</evidence>
<protein>
    <recommendedName>
        <fullName evidence="9">LPS export ABC transporter permease LptG</fullName>
    </recommendedName>
</protein>
<proteinExistence type="predicted"/>
<feature type="transmembrane region" description="Helical" evidence="6">
    <location>
        <begin position="291"/>
        <end position="310"/>
    </location>
</feature>
<dbReference type="PANTHER" id="PTHR33529">
    <property type="entry name" value="SLR0882 PROTEIN-RELATED"/>
    <property type="match status" value="1"/>
</dbReference>
<evidence type="ECO:0008006" key="9">
    <source>
        <dbReference type="Google" id="ProtNLM"/>
    </source>
</evidence>
<evidence type="ECO:0000256" key="4">
    <source>
        <dbReference type="ARBA" id="ARBA00022989"/>
    </source>
</evidence>
<evidence type="ECO:0000256" key="1">
    <source>
        <dbReference type="ARBA" id="ARBA00004651"/>
    </source>
</evidence>
<evidence type="ECO:0000256" key="2">
    <source>
        <dbReference type="ARBA" id="ARBA00022475"/>
    </source>
</evidence>
<keyword evidence="3 6" id="KW-0812">Transmembrane</keyword>
<accession>A0A1F4U6F2</accession>
<keyword evidence="5 6" id="KW-0472">Membrane</keyword>
<comment type="caution">
    <text evidence="7">The sequence shown here is derived from an EMBL/GenBank/DDBJ whole genome shotgun (WGS) entry which is preliminary data.</text>
</comment>
<feature type="transmembrane region" description="Helical" evidence="6">
    <location>
        <begin position="264"/>
        <end position="285"/>
    </location>
</feature>
<organism evidence="7 8">
    <name type="scientific">candidate division WOR-1 bacterium RIFOXYC2_FULL_46_14</name>
    <dbReference type="NCBI Taxonomy" id="1802587"/>
    <lineage>
        <taxon>Bacteria</taxon>
        <taxon>Bacillati</taxon>
        <taxon>Saganbacteria</taxon>
    </lineage>
</organism>
<name>A0A1F4U6F2_UNCSA</name>
<dbReference type="Pfam" id="PF03739">
    <property type="entry name" value="LptF_LptG"/>
    <property type="match status" value="1"/>
</dbReference>
<keyword evidence="2" id="KW-1003">Cell membrane</keyword>
<feature type="transmembrane region" description="Helical" evidence="6">
    <location>
        <begin position="41"/>
        <end position="66"/>
    </location>
</feature>
<evidence type="ECO:0000256" key="6">
    <source>
        <dbReference type="SAM" id="Phobius"/>
    </source>
</evidence>
<dbReference type="EMBL" id="MEUJ01000004">
    <property type="protein sequence ID" value="OGC40491.1"/>
    <property type="molecule type" value="Genomic_DNA"/>
</dbReference>
<dbReference type="GO" id="GO:0043190">
    <property type="term" value="C:ATP-binding cassette (ABC) transporter complex"/>
    <property type="evidence" value="ECO:0007669"/>
    <property type="project" value="TreeGrafter"/>
</dbReference>
<dbReference type="Proteomes" id="UP000179242">
    <property type="component" value="Unassembled WGS sequence"/>
</dbReference>
<dbReference type="AlphaFoldDB" id="A0A1F4U6F2"/>
<dbReference type="PANTHER" id="PTHR33529:SF6">
    <property type="entry name" value="YJGP_YJGQ FAMILY PERMEASE"/>
    <property type="match status" value="1"/>
</dbReference>
<evidence type="ECO:0000313" key="8">
    <source>
        <dbReference type="Proteomes" id="UP000179242"/>
    </source>
</evidence>
<evidence type="ECO:0000313" key="7">
    <source>
        <dbReference type="EMBL" id="OGC40491.1"/>
    </source>
</evidence>
<gene>
    <name evidence="7" type="ORF">A2438_02555</name>
</gene>
<comment type="subcellular location">
    <subcellularLocation>
        <location evidence="1">Cell membrane</location>
        <topology evidence="1">Multi-pass membrane protein</topology>
    </subcellularLocation>
</comment>
<reference evidence="7 8" key="1">
    <citation type="journal article" date="2016" name="Nat. Commun.">
        <title>Thousands of microbial genomes shed light on interconnected biogeochemical processes in an aquifer system.</title>
        <authorList>
            <person name="Anantharaman K."/>
            <person name="Brown C.T."/>
            <person name="Hug L.A."/>
            <person name="Sharon I."/>
            <person name="Castelle C.J."/>
            <person name="Probst A.J."/>
            <person name="Thomas B.C."/>
            <person name="Singh A."/>
            <person name="Wilkins M.J."/>
            <person name="Karaoz U."/>
            <person name="Brodie E.L."/>
            <person name="Williams K.H."/>
            <person name="Hubbard S.S."/>
            <person name="Banfield J.F."/>
        </authorList>
    </citation>
    <scope>NUCLEOTIDE SEQUENCE [LARGE SCALE GENOMIC DNA]</scope>
</reference>
<feature type="transmembrane region" description="Helical" evidence="6">
    <location>
        <begin position="322"/>
        <end position="341"/>
    </location>
</feature>
<dbReference type="InterPro" id="IPR005495">
    <property type="entry name" value="LptG/LptF_permease"/>
</dbReference>
<dbReference type="GO" id="GO:0015920">
    <property type="term" value="P:lipopolysaccharide transport"/>
    <property type="evidence" value="ECO:0007669"/>
    <property type="project" value="TreeGrafter"/>
</dbReference>
<sequence>MLGPFFLGIVGFVMVMIVDLLFTFVDLIINRGIPFTAVLELLIYKLPSIMIMTFPVAVLFGVAMAIGRLSKDSELAAFRTSGISFFRIIAPLLTLSIIISAASFFINEKIVPYANQRSEQIVREIIYRQPIPEVKSDVFFKDPHGRYFYVKKMDAKTKTLEGIMVYELSPASLPRTIIAESGTIEGLTLHLTKGIIHKFESSGKMEYEAVFANMKLNLLENPLSLGASKSAQEMSSQELAAQVKSFEKSGVKTHELKTDLYLKYSIPLTPFVFALIGIPLCLPGIKSSRTLGMVLTIVIMFTFYVFASVFRSLGRGAILPPLLAAWIPAMTVAVLGAALIIKEGNTK</sequence>
<feature type="transmembrane region" description="Helical" evidence="6">
    <location>
        <begin position="86"/>
        <end position="107"/>
    </location>
</feature>